<evidence type="ECO:0000313" key="10">
    <source>
        <dbReference type="EMBL" id="NCD71226.1"/>
    </source>
</evidence>
<dbReference type="Gene3D" id="2.60.120.430">
    <property type="entry name" value="Galactose-binding lectin"/>
    <property type="match status" value="1"/>
</dbReference>
<keyword evidence="2 10" id="KW-0378">Hydrolase</keyword>
<dbReference type="Pfam" id="PF11721">
    <property type="entry name" value="Malectin"/>
    <property type="match status" value="1"/>
</dbReference>
<dbReference type="Gene3D" id="3.20.20.80">
    <property type="entry name" value="Glycosidases"/>
    <property type="match status" value="1"/>
</dbReference>
<feature type="domain" description="Glycoside hydrolase family 2 immunoglobulin-like beta-sandwich" evidence="5">
    <location>
        <begin position="184"/>
        <end position="280"/>
    </location>
</feature>
<dbReference type="SUPFAM" id="SSF51445">
    <property type="entry name" value="(Trans)glycosidases"/>
    <property type="match status" value="1"/>
</dbReference>
<dbReference type="SUPFAM" id="SSF49785">
    <property type="entry name" value="Galactose-binding domain-like"/>
    <property type="match status" value="1"/>
</dbReference>
<dbReference type="Gene3D" id="2.60.120.260">
    <property type="entry name" value="Galactose-binding domain-like"/>
    <property type="match status" value="1"/>
</dbReference>
<dbReference type="InterPro" id="IPR006102">
    <property type="entry name" value="Ig-like_GH2"/>
</dbReference>
<evidence type="ECO:0000259" key="8">
    <source>
        <dbReference type="Pfam" id="PF11721"/>
    </source>
</evidence>
<feature type="domain" description="Glycoside hydrolase family 2 catalytic" evidence="6">
    <location>
        <begin position="288"/>
        <end position="585"/>
    </location>
</feature>
<dbReference type="PRINTS" id="PR00132">
    <property type="entry name" value="GLHYDRLASE2"/>
</dbReference>
<evidence type="ECO:0000256" key="2">
    <source>
        <dbReference type="ARBA" id="ARBA00022801"/>
    </source>
</evidence>
<dbReference type="AlphaFoldDB" id="A0A965ZKC3"/>
<feature type="signal peptide" evidence="4">
    <location>
        <begin position="1"/>
        <end position="24"/>
    </location>
</feature>
<evidence type="ECO:0000313" key="11">
    <source>
        <dbReference type="Proteomes" id="UP000638732"/>
    </source>
</evidence>
<comment type="caution">
    <text evidence="10">The sequence shown here is derived from an EMBL/GenBank/DDBJ whole genome shotgun (WGS) entry which is preliminary data.</text>
</comment>
<dbReference type="PANTHER" id="PTHR42732">
    <property type="entry name" value="BETA-GALACTOSIDASE"/>
    <property type="match status" value="1"/>
</dbReference>
<dbReference type="InterPro" id="IPR021720">
    <property type="entry name" value="Malectin_dom"/>
</dbReference>
<evidence type="ECO:0000259" key="6">
    <source>
        <dbReference type="Pfam" id="PF02836"/>
    </source>
</evidence>
<evidence type="ECO:0000259" key="7">
    <source>
        <dbReference type="Pfam" id="PF02837"/>
    </source>
</evidence>
<evidence type="ECO:0000259" key="9">
    <source>
        <dbReference type="Pfam" id="PF16355"/>
    </source>
</evidence>
<dbReference type="GO" id="GO:0005975">
    <property type="term" value="P:carbohydrate metabolic process"/>
    <property type="evidence" value="ECO:0007669"/>
    <property type="project" value="InterPro"/>
</dbReference>
<evidence type="ECO:0000256" key="4">
    <source>
        <dbReference type="SAM" id="SignalP"/>
    </source>
</evidence>
<proteinExistence type="inferred from homology"/>
<dbReference type="InterPro" id="IPR006103">
    <property type="entry name" value="Glyco_hydro_2_cat"/>
</dbReference>
<dbReference type="InterPro" id="IPR051913">
    <property type="entry name" value="GH2_Domain-Containing"/>
</dbReference>
<evidence type="ECO:0000256" key="3">
    <source>
        <dbReference type="ARBA" id="ARBA00023295"/>
    </source>
</evidence>
<feature type="domain" description="Glycosyl hydrolases family 2 sugar binding" evidence="7">
    <location>
        <begin position="63"/>
        <end position="168"/>
    </location>
</feature>
<dbReference type="InterPro" id="IPR032311">
    <property type="entry name" value="DUF4982"/>
</dbReference>
<reference evidence="10" key="1">
    <citation type="submission" date="2020-01" db="EMBL/GenBank/DDBJ databases">
        <authorList>
            <person name="Seo Y.L."/>
        </authorList>
    </citation>
    <scope>NUCLEOTIDE SEQUENCE</scope>
    <source>
        <strain evidence="10">R11</strain>
    </source>
</reference>
<dbReference type="PANTHER" id="PTHR42732:SF1">
    <property type="entry name" value="BETA-MANNOSIDASE"/>
    <property type="match status" value="1"/>
</dbReference>
<dbReference type="InterPro" id="IPR008979">
    <property type="entry name" value="Galactose-bd-like_sf"/>
</dbReference>
<organism evidence="10 11">
    <name type="scientific">Mucilaginibacter agri</name>
    <dbReference type="NCBI Taxonomy" id="2695265"/>
    <lineage>
        <taxon>Bacteria</taxon>
        <taxon>Pseudomonadati</taxon>
        <taxon>Bacteroidota</taxon>
        <taxon>Sphingobacteriia</taxon>
        <taxon>Sphingobacteriales</taxon>
        <taxon>Sphingobacteriaceae</taxon>
        <taxon>Mucilaginibacter</taxon>
    </lineage>
</organism>
<dbReference type="SUPFAM" id="SSF49303">
    <property type="entry name" value="beta-Galactosidase/glucuronidase domain"/>
    <property type="match status" value="1"/>
</dbReference>
<reference evidence="10" key="2">
    <citation type="submission" date="2020-10" db="EMBL/GenBank/DDBJ databases">
        <title>Mucilaginibacter sp. nov., isolated from soil.</title>
        <authorList>
            <person name="Jeon C.O."/>
        </authorList>
    </citation>
    <scope>NUCLEOTIDE SEQUENCE</scope>
    <source>
        <strain evidence="10">R11</strain>
    </source>
</reference>
<sequence>MLSKLFKAICLLFVAVFYTSFAFAQRTEISLNNDWHFSKDSSAKQSSVINLPHTWNKDDVMDDAPGYYRGPGWYHKTLTLNKSFKDKAIFLYFNGANQETDVYINGHKAGSHKGGYTRFCVEADQYLKIGVNDIAVKVDNSFNENIPPLTADFTFYGGIYRSVSLITTNKTHFALEHAANGVFVTTPDVSPSSASVKVTGEIDGSANDVQVITTVLNGTKTVAKATTSIKDGHFEHTLPAIGKPHLWSTDDPFLYSVKTQLINKTTGAILDEVVNPLGLRWFKFDGEKGFFLNGNPLKLVGTSRHQDFEGIGNAIPVNYNVHDVELIKQMGGNFLRVSHYPQDPKILETCDRLGILASVEIPIVNAITESEAFTETCKNMQVEMIRQNFNHPSVIIWAYMNEVLLRPKFSDDKPRQQQYFGHIKQLAQALDSLTRKEDPSRYTMIACHGDYNRYRQVGLVEIPQIIGWNLYNGWYGGKTEDFGKFLDSFHHDFPALPIMISEFGADADPRIRSLQPVRFDKSIEYAVDFNKVYLKAIEERPFVAAAAVWNLADFNSETRDETMPHINNKGLLTWDRKPKDTYFFYEANLIKQPFIKISNWLIRAAITDSLNQSVATQPLTVFSNAAKITLKVNGISINTQQVSDGMSTFNVAFKNGINKIEADAIINGKAYKDEAIIKFNLIPRQLQSAKQANLNINVLLGAKRFYTDKARNIWIPDQAYKPGSFGSIGGETYVMKGNGRQSYGTDRNIINTTDDPIYQTQQVRLQGYRFDVPPGKYEITLHFAELTTDKTKEALAYNLDNSTNKEASQERIFDVLINDKPLLQKFNVAAKYGSLTVGTEKTIVTVANKNGIKINFKAIKGEPILNAIQLKKISE</sequence>
<dbReference type="Gene3D" id="2.60.40.10">
    <property type="entry name" value="Immunoglobulins"/>
    <property type="match status" value="2"/>
</dbReference>
<dbReference type="InterPro" id="IPR006104">
    <property type="entry name" value="Glyco_hydro_2_N"/>
</dbReference>
<dbReference type="GO" id="GO:0004553">
    <property type="term" value="F:hydrolase activity, hydrolyzing O-glycosyl compounds"/>
    <property type="evidence" value="ECO:0007669"/>
    <property type="project" value="InterPro"/>
</dbReference>
<gene>
    <name evidence="10" type="ORF">GSY63_17800</name>
</gene>
<comment type="similarity">
    <text evidence="1">Belongs to the glycosyl hydrolase 2 family.</text>
</comment>
<dbReference type="Pfam" id="PF16355">
    <property type="entry name" value="DUF4982"/>
    <property type="match status" value="1"/>
</dbReference>
<feature type="chain" id="PRO_5037376732" evidence="4">
    <location>
        <begin position="25"/>
        <end position="875"/>
    </location>
</feature>
<dbReference type="Pfam" id="PF02836">
    <property type="entry name" value="Glyco_hydro_2_C"/>
    <property type="match status" value="1"/>
</dbReference>
<accession>A0A965ZKC3</accession>
<feature type="domain" description="Malectin" evidence="8">
    <location>
        <begin position="736"/>
        <end position="861"/>
    </location>
</feature>
<dbReference type="EMBL" id="WWEO01000044">
    <property type="protein sequence ID" value="NCD71226.1"/>
    <property type="molecule type" value="Genomic_DNA"/>
</dbReference>
<dbReference type="InterPro" id="IPR036156">
    <property type="entry name" value="Beta-gal/glucu_dom_sf"/>
</dbReference>
<keyword evidence="11" id="KW-1185">Reference proteome</keyword>
<dbReference type="InterPro" id="IPR013783">
    <property type="entry name" value="Ig-like_fold"/>
</dbReference>
<name>A0A965ZKC3_9SPHI</name>
<feature type="domain" description="DUF4982" evidence="9">
    <location>
        <begin position="618"/>
        <end position="670"/>
    </location>
</feature>
<protein>
    <submittedName>
        <fullName evidence="10">Glycoside hydrolase family 2</fullName>
    </submittedName>
</protein>
<dbReference type="Proteomes" id="UP000638732">
    <property type="component" value="Unassembled WGS sequence"/>
</dbReference>
<dbReference type="Pfam" id="PF00703">
    <property type="entry name" value="Glyco_hydro_2"/>
    <property type="match status" value="1"/>
</dbReference>
<evidence type="ECO:0000259" key="5">
    <source>
        <dbReference type="Pfam" id="PF00703"/>
    </source>
</evidence>
<dbReference type="InterPro" id="IPR017853">
    <property type="entry name" value="GH"/>
</dbReference>
<dbReference type="RefSeq" id="WP_166587195.1">
    <property type="nucleotide sequence ID" value="NZ_WWEO01000044.1"/>
</dbReference>
<dbReference type="Pfam" id="PF02837">
    <property type="entry name" value="Glyco_hydro_2_N"/>
    <property type="match status" value="1"/>
</dbReference>
<keyword evidence="4" id="KW-0732">Signal</keyword>
<dbReference type="InterPro" id="IPR006101">
    <property type="entry name" value="Glyco_hydro_2"/>
</dbReference>
<keyword evidence="3" id="KW-0326">Glycosidase</keyword>
<evidence type="ECO:0000256" key="1">
    <source>
        <dbReference type="ARBA" id="ARBA00007401"/>
    </source>
</evidence>